<feature type="compositionally biased region" description="Acidic residues" evidence="1">
    <location>
        <begin position="442"/>
        <end position="478"/>
    </location>
</feature>
<reference evidence="2" key="1">
    <citation type="submission" date="2020-05" db="EMBL/GenBank/DDBJ databases">
        <title>Phylogenomic resolution of chytrid fungi.</title>
        <authorList>
            <person name="Stajich J.E."/>
            <person name="Amses K."/>
            <person name="Simmons R."/>
            <person name="Seto K."/>
            <person name="Myers J."/>
            <person name="Bonds A."/>
            <person name="Quandt C.A."/>
            <person name="Barry K."/>
            <person name="Liu P."/>
            <person name="Grigoriev I."/>
            <person name="Longcore J.E."/>
            <person name="James T.Y."/>
        </authorList>
    </citation>
    <scope>NUCLEOTIDE SEQUENCE</scope>
    <source>
        <strain evidence="2">JEL0513</strain>
    </source>
</reference>
<feature type="compositionally biased region" description="Acidic residues" evidence="1">
    <location>
        <begin position="227"/>
        <end position="237"/>
    </location>
</feature>
<feature type="region of interest" description="Disordered" evidence="1">
    <location>
        <begin position="861"/>
        <end position="906"/>
    </location>
</feature>
<dbReference type="AlphaFoldDB" id="A0AAD5XF62"/>
<feature type="compositionally biased region" description="Acidic residues" evidence="1">
    <location>
        <begin position="708"/>
        <end position="731"/>
    </location>
</feature>
<dbReference type="Proteomes" id="UP001211907">
    <property type="component" value="Unassembled WGS sequence"/>
</dbReference>
<feature type="region of interest" description="Disordered" evidence="1">
    <location>
        <begin position="55"/>
        <end position="86"/>
    </location>
</feature>
<sequence>METLATINRGITYSGAIDSWVTASTTANASTSASASHSSTLPAVSSLSLSSASAATTTAKEKGQSTPEAKSTSSKSESMPQPMSIFSPLYPHMERMSLRAAVASSNFALDAADADVDASAPSSTHTTASTTTPTPTTSSTPALLLFNSAPSAKSPASSLLKFPSPTTPSNTPLILVNSAAAVVTRKKQPNSTISVKTKRNKNKSDSLNNDNVNHDLGNDNDNNLPENNDDADDDDNDEPVKMDEDTDEILNALDSSLVGKKGTADEKKFPCTEPDCSATFAQSHIQKVHERPQIIRRPRANSSTSIAKQSKGSTKSNAIGANGSNFPGIRPRNSSISSSVGSGATSAATQYMGSFLLDRYYTPSLVSRPRAGSLSVAFGGFSVGGDGVVADENGSGEMKIKNSSGESNYRDRLSASLMTPPPSDWSVFDRDGDWLMNGFVDNVDDSDDDDDEEEDVEESDEDEFDNFEEDEDEEDDGAGDAFVDGNENECAKPNSEGTPLDSVSFGVDADASRLLMYMRETSQGRDSDTSISFYDGGFGVRQESATGSLLNSSSLLHGGTSIGAASLGSSFQNEFASLGSSFQNHHILQHNLSHHHSHHNHNHHSEGPPVGMTTPLSQSLRTVGMNSGVKKRKGKQQLPLAAATQVKLRGRSMSLGKEAQSYDDGLQFIIDGFEPVDQQHEHQEVSAALELGSHLMLGAEGGGKAAEGEDYNEDEDEEDENEDEEEEEEEEGWKRKKGVGKLIDDEEAARVLASVSFEGVVGVVGAAAAGVEGDFTNIRSSSSSSLFSSSSSVMNSLSATNSVVSDGGNLLFAFENTNNSNIANGTIISGGAGLLPLLATAAARSAITDAIVINNSNSSSDSYSGGGGGGSHSLHSSSSHMSLRNRHPPVTFSSSQSLPKSHYGGGVSGGVSRSIGGGVGGSGGGVIVGAKSFERNVMTQFVDAVAKRASKGV</sequence>
<feature type="region of interest" description="Disordered" evidence="1">
    <location>
        <begin position="593"/>
        <end position="617"/>
    </location>
</feature>
<evidence type="ECO:0000256" key="1">
    <source>
        <dbReference type="SAM" id="MobiDB-lite"/>
    </source>
</evidence>
<evidence type="ECO:0000313" key="3">
    <source>
        <dbReference type="Proteomes" id="UP001211907"/>
    </source>
</evidence>
<comment type="caution">
    <text evidence="2">The sequence shown here is derived from an EMBL/GenBank/DDBJ whole genome shotgun (WGS) entry which is preliminary data.</text>
</comment>
<protein>
    <submittedName>
        <fullName evidence="2">Uncharacterized protein</fullName>
    </submittedName>
</protein>
<feature type="region of interest" description="Disordered" evidence="1">
    <location>
        <begin position="298"/>
        <end position="343"/>
    </location>
</feature>
<feature type="region of interest" description="Disordered" evidence="1">
    <location>
        <begin position="438"/>
        <end position="504"/>
    </location>
</feature>
<gene>
    <name evidence="2" type="ORF">HK100_001010</name>
</gene>
<dbReference type="EMBL" id="JADGJH010001217">
    <property type="protein sequence ID" value="KAJ3116616.1"/>
    <property type="molecule type" value="Genomic_DNA"/>
</dbReference>
<feature type="compositionally biased region" description="Polar residues" evidence="1">
    <location>
        <begin position="64"/>
        <end position="81"/>
    </location>
</feature>
<feature type="region of interest" description="Disordered" evidence="1">
    <location>
        <begin position="699"/>
        <end position="736"/>
    </location>
</feature>
<accession>A0AAD5XF62</accession>
<evidence type="ECO:0000313" key="2">
    <source>
        <dbReference type="EMBL" id="KAJ3116616.1"/>
    </source>
</evidence>
<feature type="region of interest" description="Disordered" evidence="1">
    <location>
        <begin position="118"/>
        <end position="142"/>
    </location>
</feature>
<keyword evidence="3" id="KW-1185">Reference proteome</keyword>
<feature type="compositionally biased region" description="Low complexity" evidence="1">
    <location>
        <begin position="872"/>
        <end position="882"/>
    </location>
</feature>
<name>A0AAD5XF62_9FUNG</name>
<feature type="compositionally biased region" description="Low complexity" evidence="1">
    <location>
        <begin position="334"/>
        <end position="343"/>
    </location>
</feature>
<organism evidence="2 3">
    <name type="scientific">Physocladia obscura</name>
    <dbReference type="NCBI Taxonomy" id="109957"/>
    <lineage>
        <taxon>Eukaryota</taxon>
        <taxon>Fungi</taxon>
        <taxon>Fungi incertae sedis</taxon>
        <taxon>Chytridiomycota</taxon>
        <taxon>Chytridiomycota incertae sedis</taxon>
        <taxon>Chytridiomycetes</taxon>
        <taxon>Chytridiales</taxon>
        <taxon>Chytriomycetaceae</taxon>
        <taxon>Physocladia</taxon>
    </lineage>
</organism>
<proteinExistence type="predicted"/>
<feature type="compositionally biased region" description="Polar residues" evidence="1">
    <location>
        <begin position="300"/>
        <end position="325"/>
    </location>
</feature>
<feature type="compositionally biased region" description="Basic residues" evidence="1">
    <location>
        <begin position="593"/>
        <end position="602"/>
    </location>
</feature>
<feature type="region of interest" description="Disordered" evidence="1">
    <location>
        <begin position="183"/>
        <end position="242"/>
    </location>
</feature>